<dbReference type="RefSeq" id="WP_185164814.1">
    <property type="nucleotide sequence ID" value="NZ_JACKWY010000007.1"/>
</dbReference>
<name>A0A7X0SDI1_9CLOT</name>
<organism evidence="1 2">
    <name type="scientific">Clostridium gasigenes</name>
    <dbReference type="NCBI Taxonomy" id="94869"/>
    <lineage>
        <taxon>Bacteria</taxon>
        <taxon>Bacillati</taxon>
        <taxon>Bacillota</taxon>
        <taxon>Clostridia</taxon>
        <taxon>Eubacteriales</taxon>
        <taxon>Clostridiaceae</taxon>
        <taxon>Clostridium</taxon>
    </lineage>
</organism>
<comment type="caution">
    <text evidence="1">The sequence shown here is derived from an EMBL/GenBank/DDBJ whole genome shotgun (WGS) entry which is preliminary data.</text>
</comment>
<accession>A0A7X0SDI1</accession>
<evidence type="ECO:0000313" key="1">
    <source>
        <dbReference type="EMBL" id="MBB6715599.1"/>
    </source>
</evidence>
<dbReference type="EMBL" id="JACKWY010000007">
    <property type="protein sequence ID" value="MBB6715599.1"/>
    <property type="molecule type" value="Genomic_DNA"/>
</dbReference>
<evidence type="ECO:0000313" key="2">
    <source>
        <dbReference type="Proteomes" id="UP000585258"/>
    </source>
</evidence>
<proteinExistence type="predicted"/>
<gene>
    <name evidence="1" type="ORF">H7E68_12880</name>
</gene>
<reference evidence="1 2" key="1">
    <citation type="submission" date="2020-08" db="EMBL/GenBank/DDBJ databases">
        <title>Clostridia isolated from Swiss meat.</title>
        <authorList>
            <person name="Wambui J."/>
            <person name="Stevens M.J.A."/>
            <person name="Stephan R."/>
        </authorList>
    </citation>
    <scope>NUCLEOTIDE SEQUENCE [LARGE SCALE GENOMIC DNA]</scope>
    <source>
        <strain evidence="1 2">CM001</strain>
    </source>
</reference>
<dbReference type="Proteomes" id="UP000585258">
    <property type="component" value="Unassembled WGS sequence"/>
</dbReference>
<sequence length="50" mass="5782">MEFRVKSDIVVPKDILSLIKIGKLSKKAMTKTRYYELVQDYVCSCAIRIS</sequence>
<dbReference type="AlphaFoldDB" id="A0A7X0SDI1"/>
<protein>
    <submittedName>
        <fullName evidence="1">Uncharacterized protein</fullName>
    </submittedName>
</protein>